<dbReference type="GO" id="GO:0016740">
    <property type="term" value="F:transferase activity"/>
    <property type="evidence" value="ECO:0007669"/>
    <property type="project" value="UniProtKB-KW"/>
</dbReference>
<sequence>MAKKMLMACGNYWGSPFQVGSHHIARSFVKQGWEVAFVSDPISPLHILSGISNELKERYIIYRSGGITDLDEHLWTYIPGALFTPHNKPILKSEWIHRNWFRATIPNLLERIEHAEFKKVDLVYFDTVNFSFLLKYLNYKKSVFRIADKLSGFSKCTATMKRMEQELASSVDSVLYTANNLQEYVQDMKPKHTIYMPNGVNFEHFRKGPYQQPLEYKNIKSPIAVYVGAIDRWFDYNLFNEAAKGLPNVSFVLIGPDKMARERIVSASNIHILGKRSYQEIPAYLHHANVGIIPFDVQGHGDLVNSINPLKLYEYMACGLPVVSVSWDELTYLNTPACLAKNSQEFIAKINKYAFSSKEEHEVSLINYVQQHRWEERVEKIIKQLGFI</sequence>
<dbReference type="SUPFAM" id="SSF53756">
    <property type="entry name" value="UDP-Glycosyltransferase/glycogen phosphorylase"/>
    <property type="match status" value="1"/>
</dbReference>
<gene>
    <name evidence="2" type="ORF">SAMN02745170_02748</name>
</gene>
<organism evidence="2 3">
    <name type="scientific">Propionispora hippei DSM 15287</name>
    <dbReference type="NCBI Taxonomy" id="1123003"/>
    <lineage>
        <taxon>Bacteria</taxon>
        <taxon>Bacillati</taxon>
        <taxon>Bacillota</taxon>
        <taxon>Negativicutes</taxon>
        <taxon>Selenomonadales</taxon>
        <taxon>Sporomusaceae</taxon>
        <taxon>Propionispora</taxon>
    </lineage>
</organism>
<dbReference type="EMBL" id="FQZD01000025">
    <property type="protein sequence ID" value="SHJ53020.1"/>
    <property type="molecule type" value="Genomic_DNA"/>
</dbReference>
<dbReference type="InterPro" id="IPR054299">
    <property type="entry name" value="GumK_N"/>
</dbReference>
<dbReference type="PANTHER" id="PTHR12526">
    <property type="entry name" value="GLYCOSYLTRANSFERASE"/>
    <property type="match status" value="1"/>
</dbReference>
<accession>A0A1M6K290</accession>
<evidence type="ECO:0000313" key="2">
    <source>
        <dbReference type="EMBL" id="SHJ53020.1"/>
    </source>
</evidence>
<evidence type="ECO:0000313" key="3">
    <source>
        <dbReference type="Proteomes" id="UP000322917"/>
    </source>
</evidence>
<feature type="domain" description="Glucuronosyltransferase GumK N-terminal" evidence="1">
    <location>
        <begin position="7"/>
        <end position="175"/>
    </location>
</feature>
<dbReference type="Pfam" id="PF13692">
    <property type="entry name" value="Glyco_trans_1_4"/>
    <property type="match status" value="1"/>
</dbReference>
<evidence type="ECO:0000259" key="1">
    <source>
        <dbReference type="Pfam" id="PF22059"/>
    </source>
</evidence>
<dbReference type="OrthoDB" id="9816564at2"/>
<dbReference type="Gene3D" id="3.40.50.2000">
    <property type="entry name" value="Glycogen Phosphorylase B"/>
    <property type="match status" value="1"/>
</dbReference>
<protein>
    <submittedName>
        <fullName evidence="2">Glycosyl transferases group 1</fullName>
    </submittedName>
</protein>
<reference evidence="2 3" key="1">
    <citation type="submission" date="2016-11" db="EMBL/GenBank/DDBJ databases">
        <authorList>
            <person name="Varghese N."/>
            <person name="Submissions S."/>
        </authorList>
    </citation>
    <scope>NUCLEOTIDE SEQUENCE [LARGE SCALE GENOMIC DNA]</scope>
    <source>
        <strain evidence="2 3">DSM 15287</strain>
    </source>
</reference>
<dbReference type="RefSeq" id="WP_149735428.1">
    <property type="nucleotide sequence ID" value="NZ_FQZD01000025.1"/>
</dbReference>
<dbReference type="Pfam" id="PF22059">
    <property type="entry name" value="GumK_N"/>
    <property type="match status" value="1"/>
</dbReference>
<keyword evidence="2" id="KW-0808">Transferase</keyword>
<dbReference type="Gene3D" id="3.40.50.11010">
    <property type="match status" value="1"/>
</dbReference>
<keyword evidence="3" id="KW-1185">Reference proteome</keyword>
<name>A0A1M6K290_9FIRM</name>
<proteinExistence type="predicted"/>
<dbReference type="AlphaFoldDB" id="A0A1M6K290"/>
<dbReference type="Proteomes" id="UP000322917">
    <property type="component" value="Unassembled WGS sequence"/>
</dbReference>